<organism evidence="2 3">
    <name type="scientific">Streptomyces minutiscleroticus</name>
    <dbReference type="NCBI Taxonomy" id="68238"/>
    <lineage>
        <taxon>Bacteria</taxon>
        <taxon>Bacillati</taxon>
        <taxon>Actinomycetota</taxon>
        <taxon>Actinomycetes</taxon>
        <taxon>Kitasatosporales</taxon>
        <taxon>Streptomycetaceae</taxon>
        <taxon>Streptomyces</taxon>
    </lineage>
</organism>
<sequence>MPALADRGASGEDGVPSPSAEAVPALHDALPGSVKDPGVPRFAGDSHPSFRSVGADGSVTGVDRDLQEALGKVLGARTEVKIVNNLPAAQQGMLGGRYQAFDGPVQATAERERQLGLRAPQAHGDGPAKTS</sequence>
<dbReference type="RefSeq" id="WP_190189930.1">
    <property type="nucleotide sequence ID" value="NZ_BMVU01000006.1"/>
</dbReference>
<feature type="region of interest" description="Disordered" evidence="1">
    <location>
        <begin position="1"/>
        <end position="59"/>
    </location>
</feature>
<comment type="caution">
    <text evidence="2">The sequence shown here is derived from an EMBL/GenBank/DDBJ whole genome shotgun (WGS) entry which is preliminary data.</text>
</comment>
<evidence type="ECO:0000313" key="3">
    <source>
        <dbReference type="Proteomes" id="UP000619244"/>
    </source>
</evidence>
<name>A0A918KMF0_9ACTN</name>
<dbReference type="Gene3D" id="3.40.190.10">
    <property type="entry name" value="Periplasmic binding protein-like II"/>
    <property type="match status" value="1"/>
</dbReference>
<keyword evidence="3" id="KW-1185">Reference proteome</keyword>
<protein>
    <submittedName>
        <fullName evidence="2">Uncharacterized protein</fullName>
    </submittedName>
</protein>
<feature type="region of interest" description="Disordered" evidence="1">
    <location>
        <begin position="108"/>
        <end position="131"/>
    </location>
</feature>
<reference evidence="2" key="2">
    <citation type="submission" date="2020-09" db="EMBL/GenBank/DDBJ databases">
        <authorList>
            <person name="Sun Q."/>
            <person name="Ohkuma M."/>
        </authorList>
    </citation>
    <scope>NUCLEOTIDE SEQUENCE</scope>
    <source>
        <strain evidence="2">JCM 4790</strain>
    </source>
</reference>
<proteinExistence type="predicted"/>
<dbReference type="AlphaFoldDB" id="A0A918KMF0"/>
<evidence type="ECO:0000313" key="2">
    <source>
        <dbReference type="EMBL" id="GGX66435.1"/>
    </source>
</evidence>
<accession>A0A918KMF0</accession>
<dbReference type="EMBL" id="BMVU01000006">
    <property type="protein sequence ID" value="GGX66435.1"/>
    <property type="molecule type" value="Genomic_DNA"/>
</dbReference>
<dbReference type="Proteomes" id="UP000619244">
    <property type="component" value="Unassembled WGS sequence"/>
</dbReference>
<dbReference type="SUPFAM" id="SSF53850">
    <property type="entry name" value="Periplasmic binding protein-like II"/>
    <property type="match status" value="1"/>
</dbReference>
<evidence type="ECO:0000256" key="1">
    <source>
        <dbReference type="SAM" id="MobiDB-lite"/>
    </source>
</evidence>
<gene>
    <name evidence="2" type="ORF">GCM10010358_21100</name>
</gene>
<reference evidence="2" key="1">
    <citation type="journal article" date="2014" name="Int. J. Syst. Evol. Microbiol.">
        <title>Complete genome sequence of Corynebacterium casei LMG S-19264T (=DSM 44701T), isolated from a smear-ripened cheese.</title>
        <authorList>
            <consortium name="US DOE Joint Genome Institute (JGI-PGF)"/>
            <person name="Walter F."/>
            <person name="Albersmeier A."/>
            <person name="Kalinowski J."/>
            <person name="Ruckert C."/>
        </authorList>
    </citation>
    <scope>NUCLEOTIDE SEQUENCE</scope>
    <source>
        <strain evidence="2">JCM 4790</strain>
    </source>
</reference>